<evidence type="ECO:0000313" key="3">
    <source>
        <dbReference type="EMBL" id="GJS74628.1"/>
    </source>
</evidence>
<dbReference type="EMBL" id="BQNB010010244">
    <property type="protein sequence ID" value="GJS74628.1"/>
    <property type="molecule type" value="Genomic_DNA"/>
</dbReference>
<feature type="compositionally biased region" description="Basic and acidic residues" evidence="2">
    <location>
        <begin position="201"/>
        <end position="218"/>
    </location>
</feature>
<gene>
    <name evidence="3" type="ORF">Tco_0707469</name>
</gene>
<sequence>MVEEECVDLPELMDLCAKLSDRVLALENTNTSQAAEIATLKERVKKLEKKRRSRTYKPRRLYKEDASKQERKIADLDADTEVTLIDETQGRNGEDLMFDTGVLYGDEVFQEPIVNTDTNTKSSILVSAADLVTTTGEVVTTELTLAQTLIEIRSGKPKAVTTAATIVTPASSRPKGIVFHDQEKQAPASTPTVSPLQLPQAKDKGKEKMVEPEKPLKKKDQIAIDEEVARNLEAQLKLNWKKNRGF</sequence>
<name>A0ABQ4YCL1_9ASTR</name>
<keyword evidence="4" id="KW-1185">Reference proteome</keyword>
<evidence type="ECO:0000313" key="4">
    <source>
        <dbReference type="Proteomes" id="UP001151760"/>
    </source>
</evidence>
<reference evidence="3" key="1">
    <citation type="journal article" date="2022" name="Int. J. Mol. Sci.">
        <title>Draft Genome of Tanacetum Coccineum: Genomic Comparison of Closely Related Tanacetum-Family Plants.</title>
        <authorList>
            <person name="Yamashiro T."/>
            <person name="Shiraishi A."/>
            <person name="Nakayama K."/>
            <person name="Satake H."/>
        </authorList>
    </citation>
    <scope>NUCLEOTIDE SEQUENCE</scope>
</reference>
<keyword evidence="1" id="KW-0175">Coiled coil</keyword>
<feature type="region of interest" description="Disordered" evidence="2">
    <location>
        <begin position="183"/>
        <end position="218"/>
    </location>
</feature>
<protein>
    <submittedName>
        <fullName evidence="3">Uncharacterized protein</fullName>
    </submittedName>
</protein>
<feature type="compositionally biased region" description="Polar residues" evidence="2">
    <location>
        <begin position="187"/>
        <end position="197"/>
    </location>
</feature>
<organism evidence="3 4">
    <name type="scientific">Tanacetum coccineum</name>
    <dbReference type="NCBI Taxonomy" id="301880"/>
    <lineage>
        <taxon>Eukaryota</taxon>
        <taxon>Viridiplantae</taxon>
        <taxon>Streptophyta</taxon>
        <taxon>Embryophyta</taxon>
        <taxon>Tracheophyta</taxon>
        <taxon>Spermatophyta</taxon>
        <taxon>Magnoliopsida</taxon>
        <taxon>eudicotyledons</taxon>
        <taxon>Gunneridae</taxon>
        <taxon>Pentapetalae</taxon>
        <taxon>asterids</taxon>
        <taxon>campanulids</taxon>
        <taxon>Asterales</taxon>
        <taxon>Asteraceae</taxon>
        <taxon>Asteroideae</taxon>
        <taxon>Anthemideae</taxon>
        <taxon>Anthemidinae</taxon>
        <taxon>Tanacetum</taxon>
    </lineage>
</organism>
<feature type="coiled-coil region" evidence="1">
    <location>
        <begin position="30"/>
        <end position="79"/>
    </location>
</feature>
<reference evidence="3" key="2">
    <citation type="submission" date="2022-01" db="EMBL/GenBank/DDBJ databases">
        <authorList>
            <person name="Yamashiro T."/>
            <person name="Shiraishi A."/>
            <person name="Satake H."/>
            <person name="Nakayama K."/>
        </authorList>
    </citation>
    <scope>NUCLEOTIDE SEQUENCE</scope>
</reference>
<accession>A0ABQ4YCL1</accession>
<evidence type="ECO:0000256" key="2">
    <source>
        <dbReference type="SAM" id="MobiDB-lite"/>
    </source>
</evidence>
<comment type="caution">
    <text evidence="3">The sequence shown here is derived from an EMBL/GenBank/DDBJ whole genome shotgun (WGS) entry which is preliminary data.</text>
</comment>
<dbReference type="Proteomes" id="UP001151760">
    <property type="component" value="Unassembled WGS sequence"/>
</dbReference>
<proteinExistence type="predicted"/>
<evidence type="ECO:0000256" key="1">
    <source>
        <dbReference type="SAM" id="Coils"/>
    </source>
</evidence>